<gene>
    <name evidence="2" type="ORF">LZ480_18060</name>
</gene>
<accession>A0ABS9UHF6</accession>
<feature type="transmembrane region" description="Helical" evidence="1">
    <location>
        <begin position="68"/>
        <end position="90"/>
    </location>
</feature>
<organism evidence="2 3">
    <name type="scientific">Solibacillus palustris</name>
    <dbReference type="NCBI Taxonomy" id="2908203"/>
    <lineage>
        <taxon>Bacteria</taxon>
        <taxon>Bacillati</taxon>
        <taxon>Bacillota</taxon>
        <taxon>Bacilli</taxon>
        <taxon>Bacillales</taxon>
        <taxon>Caryophanaceae</taxon>
        <taxon>Solibacillus</taxon>
    </lineage>
</organism>
<sequence length="260" mass="29095">MQQFSALLLKEWRDSWRSFKLLWIPLVFLLLGVSDPLVNYFLDDILQAVGNMPEGYEMMFPELRPVDLLAASTGQFQSIGIIVLIAAYIGTFSRERQNGTATLLYVRPISYSALFFSKWMVASIVAVMSAIAGYTGSMYYTVLLYGTVDWGKFFAMVGTYCVWLLFVMALTVAMSAAFQTAVAATITIMLVPLGLVMDSLIGSFWKVSPWKLSNYGMALLTDSVLMKNYWWTFGLVMVLMLLAIIFGIAMSKRNSGNVKL</sequence>
<proteinExistence type="predicted"/>
<keyword evidence="3" id="KW-1185">Reference proteome</keyword>
<evidence type="ECO:0000313" key="2">
    <source>
        <dbReference type="EMBL" id="MCH7323778.1"/>
    </source>
</evidence>
<evidence type="ECO:0000256" key="1">
    <source>
        <dbReference type="SAM" id="Phobius"/>
    </source>
</evidence>
<keyword evidence="1" id="KW-0472">Membrane</keyword>
<feature type="transmembrane region" description="Helical" evidence="1">
    <location>
        <begin position="229"/>
        <end position="250"/>
    </location>
</feature>
<feature type="transmembrane region" description="Helical" evidence="1">
    <location>
        <begin position="21"/>
        <end position="42"/>
    </location>
</feature>
<reference evidence="2 3" key="1">
    <citation type="submission" date="2022-03" db="EMBL/GenBank/DDBJ databases">
        <authorList>
            <person name="Jo J.-H."/>
            <person name="Im W.-T."/>
        </authorList>
    </citation>
    <scope>NUCLEOTIDE SEQUENCE [LARGE SCALE GENOMIC DNA]</scope>
    <source>
        <strain evidence="2 3">MA9</strain>
    </source>
</reference>
<dbReference type="PANTHER" id="PTHR43471">
    <property type="entry name" value="ABC TRANSPORTER PERMEASE"/>
    <property type="match status" value="1"/>
</dbReference>
<feature type="transmembrane region" description="Helical" evidence="1">
    <location>
        <begin position="181"/>
        <end position="205"/>
    </location>
</feature>
<evidence type="ECO:0000313" key="3">
    <source>
        <dbReference type="Proteomes" id="UP001316087"/>
    </source>
</evidence>
<keyword evidence="1" id="KW-1133">Transmembrane helix</keyword>
<dbReference type="EMBL" id="JAKZFC010000010">
    <property type="protein sequence ID" value="MCH7323778.1"/>
    <property type="molecule type" value="Genomic_DNA"/>
</dbReference>
<name>A0ABS9UHF6_9BACL</name>
<feature type="transmembrane region" description="Helical" evidence="1">
    <location>
        <begin position="111"/>
        <end position="133"/>
    </location>
</feature>
<keyword evidence="1" id="KW-0812">Transmembrane</keyword>
<dbReference type="Pfam" id="PF12679">
    <property type="entry name" value="ABC2_membrane_2"/>
    <property type="match status" value="1"/>
</dbReference>
<comment type="caution">
    <text evidence="2">The sequence shown here is derived from an EMBL/GenBank/DDBJ whole genome shotgun (WGS) entry which is preliminary data.</text>
</comment>
<dbReference type="Proteomes" id="UP001316087">
    <property type="component" value="Unassembled WGS sequence"/>
</dbReference>
<dbReference type="RefSeq" id="WP_241370940.1">
    <property type="nucleotide sequence ID" value="NZ_JAKZFC010000010.1"/>
</dbReference>
<feature type="transmembrane region" description="Helical" evidence="1">
    <location>
        <begin position="153"/>
        <end position="174"/>
    </location>
</feature>
<protein>
    <submittedName>
        <fullName evidence="2">ABC transporter permease</fullName>
    </submittedName>
</protein>